<dbReference type="AlphaFoldDB" id="A0A5A7PRP0"/>
<dbReference type="EMBL" id="BKCP01004984">
    <property type="protein sequence ID" value="GER35615.1"/>
    <property type="molecule type" value="Genomic_DNA"/>
</dbReference>
<evidence type="ECO:0000313" key="2">
    <source>
        <dbReference type="Proteomes" id="UP000325081"/>
    </source>
</evidence>
<protein>
    <submittedName>
        <fullName evidence="1">Peptidyl-prolyl cis-trans isomerase FKBP14</fullName>
    </submittedName>
</protein>
<comment type="caution">
    <text evidence="1">The sequence shown here is derived from an EMBL/GenBank/DDBJ whole genome shotgun (WGS) entry which is preliminary data.</text>
</comment>
<keyword evidence="2" id="KW-1185">Reference proteome</keyword>
<organism evidence="1 2">
    <name type="scientific">Striga asiatica</name>
    <name type="common">Asiatic witchweed</name>
    <name type="synonym">Buchnera asiatica</name>
    <dbReference type="NCBI Taxonomy" id="4170"/>
    <lineage>
        <taxon>Eukaryota</taxon>
        <taxon>Viridiplantae</taxon>
        <taxon>Streptophyta</taxon>
        <taxon>Embryophyta</taxon>
        <taxon>Tracheophyta</taxon>
        <taxon>Spermatophyta</taxon>
        <taxon>Magnoliopsida</taxon>
        <taxon>eudicotyledons</taxon>
        <taxon>Gunneridae</taxon>
        <taxon>Pentapetalae</taxon>
        <taxon>asterids</taxon>
        <taxon>lamiids</taxon>
        <taxon>Lamiales</taxon>
        <taxon>Orobanchaceae</taxon>
        <taxon>Buchnereae</taxon>
        <taxon>Striga</taxon>
    </lineage>
</organism>
<name>A0A5A7PRP0_STRAF</name>
<gene>
    <name evidence="1" type="ORF">STAS_11912</name>
</gene>
<evidence type="ECO:0000313" key="1">
    <source>
        <dbReference type="EMBL" id="GER35615.1"/>
    </source>
</evidence>
<accession>A0A5A7PRP0</accession>
<sequence length="178" mass="19445">MPELWKSNGELEDHRRLLHIPATVCLDVDEDDLDVSEKRTGDRKKWEMTEVSTSDKGRWRRGRSGCAGECVFLLLPPATGIHASCLGARRLPPPSTVQRHPYARALLHPLQLTALAVYSAMAGGTSLIADTADEGILSDDLTEKKIPIAGRASISRCAATVRNAIDNREPVAPSMDHL</sequence>
<keyword evidence="1" id="KW-0413">Isomerase</keyword>
<proteinExistence type="predicted"/>
<dbReference type="GO" id="GO:0016853">
    <property type="term" value="F:isomerase activity"/>
    <property type="evidence" value="ECO:0007669"/>
    <property type="project" value="UniProtKB-KW"/>
</dbReference>
<dbReference type="Proteomes" id="UP000325081">
    <property type="component" value="Unassembled WGS sequence"/>
</dbReference>
<reference evidence="2" key="1">
    <citation type="journal article" date="2019" name="Curr. Biol.">
        <title>Genome Sequence of Striga asiatica Provides Insight into the Evolution of Plant Parasitism.</title>
        <authorList>
            <person name="Yoshida S."/>
            <person name="Kim S."/>
            <person name="Wafula E.K."/>
            <person name="Tanskanen J."/>
            <person name="Kim Y.M."/>
            <person name="Honaas L."/>
            <person name="Yang Z."/>
            <person name="Spallek T."/>
            <person name="Conn C.E."/>
            <person name="Ichihashi Y."/>
            <person name="Cheong K."/>
            <person name="Cui S."/>
            <person name="Der J.P."/>
            <person name="Gundlach H."/>
            <person name="Jiao Y."/>
            <person name="Hori C."/>
            <person name="Ishida J.K."/>
            <person name="Kasahara H."/>
            <person name="Kiba T."/>
            <person name="Kim M.S."/>
            <person name="Koo N."/>
            <person name="Laohavisit A."/>
            <person name="Lee Y.H."/>
            <person name="Lumba S."/>
            <person name="McCourt P."/>
            <person name="Mortimer J.C."/>
            <person name="Mutuku J.M."/>
            <person name="Nomura T."/>
            <person name="Sasaki-Sekimoto Y."/>
            <person name="Seto Y."/>
            <person name="Wang Y."/>
            <person name="Wakatake T."/>
            <person name="Sakakibara H."/>
            <person name="Demura T."/>
            <person name="Yamaguchi S."/>
            <person name="Yoneyama K."/>
            <person name="Manabe R.I."/>
            <person name="Nelson D.C."/>
            <person name="Schulman A.H."/>
            <person name="Timko M.P."/>
            <person name="dePamphilis C.W."/>
            <person name="Choi D."/>
            <person name="Shirasu K."/>
        </authorList>
    </citation>
    <scope>NUCLEOTIDE SEQUENCE [LARGE SCALE GENOMIC DNA]</scope>
    <source>
        <strain evidence="2">cv. UVA1</strain>
    </source>
</reference>